<dbReference type="STRING" id="45607.A0A2T0FG92"/>
<keyword evidence="11 14" id="KW-0175">Coiled coil</keyword>
<evidence type="ECO:0000256" key="8">
    <source>
        <dbReference type="ARBA" id="ARBA00022786"/>
    </source>
</evidence>
<keyword evidence="7 13" id="KW-0863">Zinc-finger</keyword>
<comment type="caution">
    <text evidence="18">The sequence shown here is derived from an EMBL/GenBank/DDBJ whole genome shotgun (WGS) entry which is preliminary data.</text>
</comment>
<evidence type="ECO:0000256" key="11">
    <source>
        <dbReference type="ARBA" id="ARBA00023054"/>
    </source>
</evidence>
<dbReference type="CDD" id="cd16499">
    <property type="entry name" value="RING-HC_Bre1-like"/>
    <property type="match status" value="1"/>
</dbReference>
<evidence type="ECO:0000256" key="4">
    <source>
        <dbReference type="ARBA" id="ARBA00005555"/>
    </source>
</evidence>
<dbReference type="GO" id="GO:0005634">
    <property type="term" value="C:nucleus"/>
    <property type="evidence" value="ECO:0007669"/>
    <property type="project" value="UniProtKB-SubCell"/>
</dbReference>
<dbReference type="InterPro" id="IPR017907">
    <property type="entry name" value="Znf_RING_CS"/>
</dbReference>
<dbReference type="PANTHER" id="PTHR23163">
    <property type="entry name" value="RING FINGER PROTEIN-RELATED"/>
    <property type="match status" value="1"/>
</dbReference>
<evidence type="ECO:0000256" key="1">
    <source>
        <dbReference type="ARBA" id="ARBA00000900"/>
    </source>
</evidence>
<comment type="similarity">
    <text evidence="4 14">Belongs to the BRE1 family.</text>
</comment>
<keyword evidence="8 14" id="KW-0833">Ubl conjugation pathway</keyword>
<dbReference type="EMBL" id="NDIQ01000001">
    <property type="protein sequence ID" value="PRT54011.1"/>
    <property type="molecule type" value="Genomic_DNA"/>
</dbReference>
<reference evidence="18 19" key="1">
    <citation type="submission" date="2017-04" db="EMBL/GenBank/DDBJ databases">
        <title>Genome sequencing of [Candida] sorbophila.</title>
        <authorList>
            <person name="Ahn J.O."/>
        </authorList>
    </citation>
    <scope>NUCLEOTIDE SEQUENCE [LARGE SCALE GENOMIC DNA]</scope>
    <source>
        <strain evidence="18 19">DS02</strain>
    </source>
</reference>
<evidence type="ECO:0000256" key="9">
    <source>
        <dbReference type="ARBA" id="ARBA00022833"/>
    </source>
</evidence>
<organism evidence="18 19">
    <name type="scientific">Wickerhamiella sorbophila</name>
    <dbReference type="NCBI Taxonomy" id="45607"/>
    <lineage>
        <taxon>Eukaryota</taxon>
        <taxon>Fungi</taxon>
        <taxon>Dikarya</taxon>
        <taxon>Ascomycota</taxon>
        <taxon>Saccharomycotina</taxon>
        <taxon>Dipodascomycetes</taxon>
        <taxon>Dipodascales</taxon>
        <taxon>Trichomonascaceae</taxon>
        <taxon>Wickerhamiella</taxon>
    </lineage>
</organism>
<evidence type="ECO:0000313" key="18">
    <source>
        <dbReference type="EMBL" id="PRT54011.1"/>
    </source>
</evidence>
<dbReference type="Pfam" id="PF08647">
    <property type="entry name" value="BRE1"/>
    <property type="match status" value="1"/>
</dbReference>
<keyword evidence="5 14" id="KW-0808">Transferase</keyword>
<dbReference type="Gene3D" id="1.20.5.340">
    <property type="match status" value="1"/>
</dbReference>
<proteinExistence type="inferred from homology"/>
<evidence type="ECO:0000256" key="3">
    <source>
        <dbReference type="ARBA" id="ARBA00004906"/>
    </source>
</evidence>
<dbReference type="GO" id="GO:0033503">
    <property type="term" value="C:HULC complex"/>
    <property type="evidence" value="ECO:0007669"/>
    <property type="project" value="TreeGrafter"/>
</dbReference>
<dbReference type="EC" id="2.3.2.27" evidence="14"/>
<dbReference type="InterPro" id="IPR013956">
    <property type="entry name" value="E3_ubiquit_lig_Bre1"/>
</dbReference>
<dbReference type="GO" id="GO:0061630">
    <property type="term" value="F:ubiquitin protein ligase activity"/>
    <property type="evidence" value="ECO:0007669"/>
    <property type="project" value="UniProtKB-EC"/>
</dbReference>
<evidence type="ECO:0000256" key="5">
    <source>
        <dbReference type="ARBA" id="ARBA00022679"/>
    </source>
</evidence>
<dbReference type="SUPFAM" id="SSF57850">
    <property type="entry name" value="RING/U-box"/>
    <property type="match status" value="1"/>
</dbReference>
<comment type="subcellular location">
    <subcellularLocation>
        <location evidence="2 14">Nucleus</location>
    </subcellularLocation>
</comment>
<evidence type="ECO:0000256" key="14">
    <source>
        <dbReference type="RuleBase" id="RU365038"/>
    </source>
</evidence>
<evidence type="ECO:0000313" key="19">
    <source>
        <dbReference type="Proteomes" id="UP000238350"/>
    </source>
</evidence>
<gene>
    <name evidence="18" type="ORF">B9G98_01631</name>
</gene>
<dbReference type="RefSeq" id="XP_024663957.1">
    <property type="nucleotide sequence ID" value="XM_024808189.1"/>
</dbReference>
<feature type="compositionally biased region" description="Basic and acidic residues" evidence="16">
    <location>
        <begin position="98"/>
        <end position="111"/>
    </location>
</feature>
<dbReference type="GeneID" id="36515380"/>
<sequence length="575" mass="65000">MDLKRLLDGPESGAKRVAEGPLTPEEIELFQKEAIFRQMKAYQRERDELQAQLAAVTTPPLEASIRKELERVTEQYLEACRKIERLKSPLVARVTQDPVRKDSDGHVKAEEESNSATPQPASSSEESQKKIQELTEALDGEHGVVAKQNEQLKLAEQQVISLEGKIRDLELQVANLPQEAVRKSDFYIMNDRKIQDLTADNVRLEQELQRQQTTLGQLQGEQAFYEKDVREKYDQQKQNLEKQLEQMEADVSRIRGVRDELMGELNVKRAAEQELIKQTEALKERLELAEAKISSSTTIDPAEVDAVVEGKSEQELRELAAKLARQNKAFAAEIPGLEKAFAKAHARANQKIIDQAAVDAKLSALNTAKVKADEKYFGAMRARDALNIEYQQVKAALAKSSEVINNLRAQEQKLVSNTARVQRQLAEAENKVVQVQRVQAQVERRRNELEQQLAAARHEIQKLQSQLTTRDGDIAEERTTKRNLEQQIEKLKKQVDVKQLTSGMGSAQAIQEQIESLRSIALCSLCTKNWKDTAIKVCGHVFCNDCAMARLNARMRKCPLCNSQFGQNDLLQVHL</sequence>
<keyword evidence="9 14" id="KW-0862">Zinc</keyword>
<comment type="catalytic activity">
    <reaction evidence="1 14">
        <text>S-ubiquitinyl-[E2 ubiquitin-conjugating enzyme]-L-cysteine + [acceptor protein]-L-lysine = [E2 ubiquitin-conjugating enzyme]-L-cysteine + N(6)-ubiquitinyl-[acceptor protein]-L-lysine.</text>
        <dbReference type="EC" id="2.3.2.27"/>
    </reaction>
</comment>
<evidence type="ECO:0000256" key="7">
    <source>
        <dbReference type="ARBA" id="ARBA00022771"/>
    </source>
</evidence>
<name>A0A2T0FG92_9ASCO</name>
<feature type="region of interest" description="Disordered" evidence="16">
    <location>
        <begin position="1"/>
        <end position="22"/>
    </location>
</feature>
<evidence type="ECO:0000256" key="10">
    <source>
        <dbReference type="ARBA" id="ARBA00022853"/>
    </source>
</evidence>
<dbReference type="PROSITE" id="PS00518">
    <property type="entry name" value="ZF_RING_1"/>
    <property type="match status" value="1"/>
</dbReference>
<dbReference type="Pfam" id="PF13923">
    <property type="entry name" value="zf-C3HC4_2"/>
    <property type="match status" value="1"/>
</dbReference>
<dbReference type="OrthoDB" id="654191at2759"/>
<dbReference type="GO" id="GO:0006325">
    <property type="term" value="P:chromatin organization"/>
    <property type="evidence" value="ECO:0007669"/>
    <property type="project" value="UniProtKB-KW"/>
</dbReference>
<dbReference type="InterPro" id="IPR001841">
    <property type="entry name" value="Znf_RING"/>
</dbReference>
<dbReference type="Proteomes" id="UP000238350">
    <property type="component" value="Unassembled WGS sequence"/>
</dbReference>
<dbReference type="GO" id="GO:0008270">
    <property type="term" value="F:zinc ion binding"/>
    <property type="evidence" value="ECO:0007669"/>
    <property type="project" value="UniProtKB-KW"/>
</dbReference>
<accession>A0A2T0FG92</accession>
<evidence type="ECO:0000256" key="2">
    <source>
        <dbReference type="ARBA" id="ARBA00004123"/>
    </source>
</evidence>
<evidence type="ECO:0000256" key="12">
    <source>
        <dbReference type="ARBA" id="ARBA00023242"/>
    </source>
</evidence>
<dbReference type="PROSITE" id="PS50089">
    <property type="entry name" value="ZF_RING_2"/>
    <property type="match status" value="1"/>
</dbReference>
<evidence type="ECO:0000259" key="17">
    <source>
        <dbReference type="PROSITE" id="PS50089"/>
    </source>
</evidence>
<feature type="coiled-coil region" evidence="15">
    <location>
        <begin position="32"/>
        <end position="86"/>
    </location>
</feature>
<dbReference type="SMART" id="SM00184">
    <property type="entry name" value="RING"/>
    <property type="match status" value="1"/>
</dbReference>
<keyword evidence="6 14" id="KW-0479">Metal-binding</keyword>
<dbReference type="GO" id="GO:0016567">
    <property type="term" value="P:protein ubiquitination"/>
    <property type="evidence" value="ECO:0007669"/>
    <property type="project" value="UniProtKB-UniRule"/>
</dbReference>
<feature type="compositionally biased region" description="Basic and acidic residues" evidence="16">
    <location>
        <begin position="1"/>
        <end position="18"/>
    </location>
</feature>
<evidence type="ECO:0000256" key="15">
    <source>
        <dbReference type="SAM" id="Coils"/>
    </source>
</evidence>
<dbReference type="UniPathway" id="UPA00143"/>
<evidence type="ECO:0000256" key="13">
    <source>
        <dbReference type="PROSITE-ProRule" id="PRU00175"/>
    </source>
</evidence>
<comment type="pathway">
    <text evidence="3 14">Protein modification; protein ubiquitination.</text>
</comment>
<evidence type="ECO:0000256" key="6">
    <source>
        <dbReference type="ARBA" id="ARBA00022723"/>
    </source>
</evidence>
<keyword evidence="12 14" id="KW-0539">Nucleus</keyword>
<dbReference type="PANTHER" id="PTHR23163:SF0">
    <property type="entry name" value="E3 UBIQUITIN-PROTEIN LIGASE BRE1"/>
    <property type="match status" value="1"/>
</dbReference>
<protein>
    <recommendedName>
        <fullName evidence="14">E3 ubiquitin protein ligase</fullName>
        <ecNumber evidence="14">2.3.2.27</ecNumber>
    </recommendedName>
</protein>
<dbReference type="AlphaFoldDB" id="A0A2T0FG92"/>
<feature type="domain" description="RING-type" evidence="17">
    <location>
        <begin position="523"/>
        <end position="562"/>
    </location>
</feature>
<feature type="coiled-coil region" evidence="15">
    <location>
        <begin position="145"/>
        <end position="292"/>
    </location>
</feature>
<feature type="coiled-coil region" evidence="15">
    <location>
        <begin position="390"/>
        <end position="501"/>
    </location>
</feature>
<keyword evidence="19" id="KW-1185">Reference proteome</keyword>
<dbReference type="InterPro" id="IPR013083">
    <property type="entry name" value="Znf_RING/FYVE/PHD"/>
</dbReference>
<feature type="region of interest" description="Disordered" evidence="16">
    <location>
        <begin position="94"/>
        <end position="129"/>
    </location>
</feature>
<evidence type="ECO:0000256" key="16">
    <source>
        <dbReference type="SAM" id="MobiDB-lite"/>
    </source>
</evidence>
<dbReference type="Gene3D" id="3.30.40.10">
    <property type="entry name" value="Zinc/RING finger domain, C3HC4 (zinc finger)"/>
    <property type="match status" value="1"/>
</dbReference>
<keyword evidence="10 14" id="KW-0156">Chromatin regulator</keyword>